<evidence type="ECO:0000313" key="2">
    <source>
        <dbReference type="EMBL" id="KWZ58816.1"/>
    </source>
</evidence>
<accession>A0A119IXZ6</accession>
<organism evidence="1 3">
    <name type="scientific">Burkholderia ubonensis</name>
    <dbReference type="NCBI Taxonomy" id="101571"/>
    <lineage>
        <taxon>Bacteria</taxon>
        <taxon>Pseudomonadati</taxon>
        <taxon>Pseudomonadota</taxon>
        <taxon>Betaproteobacteria</taxon>
        <taxon>Burkholderiales</taxon>
        <taxon>Burkholderiaceae</taxon>
        <taxon>Burkholderia</taxon>
        <taxon>Burkholderia cepacia complex</taxon>
    </lineage>
</organism>
<evidence type="ECO:0000313" key="1">
    <source>
        <dbReference type="EMBL" id="KWA84816.1"/>
    </source>
</evidence>
<evidence type="ECO:0000313" key="4">
    <source>
        <dbReference type="Proteomes" id="UP000070119"/>
    </source>
</evidence>
<dbReference type="Proteomes" id="UP000070119">
    <property type="component" value="Unassembled WGS sequence"/>
</dbReference>
<comment type="caution">
    <text evidence="1">The sequence shown here is derived from an EMBL/GenBank/DDBJ whole genome shotgun (WGS) entry which is preliminary data.</text>
</comment>
<dbReference type="AlphaFoldDB" id="A0A119IXZ6"/>
<reference evidence="1 3" key="1">
    <citation type="submission" date="2015-11" db="EMBL/GenBank/DDBJ databases">
        <title>Expanding the genomic diversity of Burkholderia species for the development of highly accurate diagnostics.</title>
        <authorList>
            <person name="Sahl J."/>
            <person name="Keim P."/>
            <person name="Wagner D."/>
        </authorList>
    </citation>
    <scope>NUCLEOTIDE SEQUENCE [LARGE SCALE GENOMIC DNA]</scope>
    <source>
        <strain evidence="1 3">MSMB2087WGS</strain>
    </source>
</reference>
<evidence type="ECO:0000313" key="3">
    <source>
        <dbReference type="Proteomes" id="UP000060630"/>
    </source>
</evidence>
<dbReference type="EMBL" id="LNJU01000002">
    <property type="protein sequence ID" value="KWZ58816.1"/>
    <property type="molecule type" value="Genomic_DNA"/>
</dbReference>
<protein>
    <submittedName>
        <fullName evidence="1">Secretion protein EspV</fullName>
    </submittedName>
</protein>
<name>A0A119IXZ6_9BURK</name>
<dbReference type="Proteomes" id="UP000060630">
    <property type="component" value="Unassembled WGS sequence"/>
</dbReference>
<gene>
    <name evidence="2" type="ORF">WK57_16465</name>
    <name evidence="1" type="ORF">WL29_18330</name>
</gene>
<dbReference type="EMBL" id="LPHD01000037">
    <property type="protein sequence ID" value="KWA84816.1"/>
    <property type="molecule type" value="Genomic_DNA"/>
</dbReference>
<reference evidence="2 4" key="2">
    <citation type="submission" date="2015-11" db="EMBL/GenBank/DDBJ databases">
        <authorList>
            <person name="Sahl J."/>
            <person name="Wagner D."/>
            <person name="Keim P."/>
        </authorList>
    </citation>
    <scope>NUCLEOTIDE SEQUENCE [LARGE SCALE GENOMIC DNA]</scope>
    <source>
        <strain evidence="2 4">MSMB1157</strain>
    </source>
</reference>
<proteinExistence type="predicted"/>
<sequence>MSGTSGSSSDAAIATRFAAGRSSTSWHAPDLSEAEGRKAIADLSHHYFRADVSSVPPSMANGINKIRDEAGLNKKDVNTLDIFTHSYPEIHAGVALTLAGASGTDEKAMHEATQEAVRLLHEAGSTETGRS</sequence>